<evidence type="ECO:0000313" key="1">
    <source>
        <dbReference type="EMBL" id="AKM12111.1"/>
    </source>
</evidence>
<dbReference type="RefSeq" id="WP_037486475.1">
    <property type="nucleotide sequence ID" value="NZ_CP011771.1"/>
</dbReference>
<dbReference type="EMBL" id="CP011771">
    <property type="protein sequence ID" value="AKM12111.1"/>
    <property type="molecule type" value="Genomic_DNA"/>
</dbReference>
<dbReference type="OrthoDB" id="3788717at2"/>
<geneLocation type="plasmid" evidence="1 2">
    <name>p1</name>
</geneLocation>
<dbReference type="AlphaFoldDB" id="A0A0G3XNC0"/>
<evidence type="ECO:0000313" key="2">
    <source>
        <dbReference type="Proteomes" id="UP000035287"/>
    </source>
</evidence>
<name>A0A0G3XNC0_9SPHN</name>
<keyword evidence="1" id="KW-0614">Plasmid</keyword>
<keyword evidence="2" id="KW-1185">Reference proteome</keyword>
<proteinExistence type="predicted"/>
<dbReference type="InterPro" id="IPR045384">
    <property type="entry name" value="DUF6527"/>
</dbReference>
<sequence length="144" mass="16483">MSRATYAHKFVKAFPDNLEEGILYVSMEFGTAAHRCFCGCGSEVYTRFSPRDWSMKFNGESVSVSPSIGNWSFPCQSHYILDGGRVRWADKWSRERVELGRRVDRDRKERHYNSAPQAPLSPQTIEPASRPGIIARLVRWLAAK</sequence>
<dbReference type="Pfam" id="PF20137">
    <property type="entry name" value="BubE"/>
    <property type="match status" value="1"/>
</dbReference>
<dbReference type="PATRIC" id="fig|1348774.3.peg.3889"/>
<dbReference type="Proteomes" id="UP000035287">
    <property type="component" value="Plasmid p1"/>
</dbReference>
<accession>A0A0G3XNC0</accession>
<organism evidence="1 2">
    <name type="scientific">Croceicoccus naphthovorans</name>
    <dbReference type="NCBI Taxonomy" id="1348774"/>
    <lineage>
        <taxon>Bacteria</taxon>
        <taxon>Pseudomonadati</taxon>
        <taxon>Pseudomonadota</taxon>
        <taxon>Alphaproteobacteria</taxon>
        <taxon>Sphingomonadales</taxon>
        <taxon>Erythrobacteraceae</taxon>
        <taxon>Croceicoccus</taxon>
    </lineage>
</organism>
<reference evidence="1 2" key="1">
    <citation type="submission" date="2015-06" db="EMBL/GenBank/DDBJ databases">
        <authorList>
            <person name="Zeng Y."/>
            <person name="Huang Y."/>
        </authorList>
    </citation>
    <scope>NUCLEOTIDE SEQUENCE [LARGE SCALE GENOMIC DNA]</scope>
    <source>
        <strain evidence="1 2">PQ-2</strain>
        <plasmid evidence="2">Plasmid p1</plasmid>
    </source>
</reference>
<gene>
    <name evidence="1" type="ORF">AB433_18450</name>
</gene>
<dbReference type="KEGG" id="cna:AB433_18450"/>
<protein>
    <submittedName>
        <fullName evidence="1">Uncharacterized protein</fullName>
    </submittedName>
</protein>